<evidence type="ECO:0000256" key="1">
    <source>
        <dbReference type="SAM" id="Phobius"/>
    </source>
</evidence>
<dbReference type="Proteomes" id="UP000491181">
    <property type="component" value="Unassembled WGS sequence"/>
</dbReference>
<sequence>MYDPQPRCCPLLTLYAETAIAIIIIIVQQMIIVCKIQGVKIVFIIIFLYFVHIIVFMNRYDYLIINFQLIPIVAKDVVLSHGLFSSLQFVDRGLRILFFCSINENLAV</sequence>
<comment type="caution">
    <text evidence="2">The sequence shown here is derived from an EMBL/GenBank/DDBJ whole genome shotgun (WGS) entry which is preliminary data.</text>
</comment>
<keyword evidence="1" id="KW-0472">Membrane</keyword>
<dbReference type="AlphaFoldDB" id="A0A7J0A984"/>
<accession>A0A7J0A984</accession>
<evidence type="ECO:0000313" key="2">
    <source>
        <dbReference type="EMBL" id="GFH88712.1"/>
    </source>
</evidence>
<keyword evidence="1" id="KW-1133">Transmembrane helix</keyword>
<name>A0A7J0A984_9BACE</name>
<evidence type="ECO:0000313" key="3">
    <source>
        <dbReference type="Proteomes" id="UP000491181"/>
    </source>
</evidence>
<protein>
    <submittedName>
        <fullName evidence="2">Uncharacterized protein</fullName>
    </submittedName>
</protein>
<gene>
    <name evidence="2" type="ORF">IMSAGC001_04156</name>
</gene>
<keyword evidence="1" id="KW-0812">Transmembrane</keyword>
<feature type="transmembrane region" description="Helical" evidence="1">
    <location>
        <begin position="12"/>
        <end position="32"/>
    </location>
</feature>
<organism evidence="2 3">
    <name type="scientific">Bacteroides acidifaciens</name>
    <dbReference type="NCBI Taxonomy" id="85831"/>
    <lineage>
        <taxon>Bacteria</taxon>
        <taxon>Pseudomonadati</taxon>
        <taxon>Bacteroidota</taxon>
        <taxon>Bacteroidia</taxon>
        <taxon>Bacteroidales</taxon>
        <taxon>Bacteroidaceae</taxon>
        <taxon>Bacteroides</taxon>
    </lineage>
</organism>
<proteinExistence type="predicted"/>
<feature type="transmembrane region" description="Helical" evidence="1">
    <location>
        <begin position="38"/>
        <end position="57"/>
    </location>
</feature>
<reference evidence="2 3" key="1">
    <citation type="journal article" date="2020" name="Microbiome">
        <title>Single-cell genomics of uncultured bacteria reveals dietary fiber responders in the mouse gut microbiota.</title>
        <authorList>
            <person name="Chijiiwa R."/>
            <person name="Hosokawa M."/>
            <person name="Kogawa M."/>
            <person name="Nishikawa Y."/>
            <person name="Ide K."/>
            <person name="Sakanashi C."/>
            <person name="Takahashi K."/>
            <person name="Takeyama H."/>
        </authorList>
    </citation>
    <scope>NUCLEOTIDE SEQUENCE [LARGE SCALE GENOMIC DNA]</scope>
    <source>
        <strain evidence="2">IMSAGC_001</strain>
    </source>
</reference>
<dbReference type="EMBL" id="BLLS01000318">
    <property type="protein sequence ID" value="GFH88712.1"/>
    <property type="molecule type" value="Genomic_DNA"/>
</dbReference>